<evidence type="ECO:0000256" key="2">
    <source>
        <dbReference type="ARBA" id="ARBA00023002"/>
    </source>
</evidence>
<dbReference type="GO" id="GO:0051287">
    <property type="term" value="F:NAD binding"/>
    <property type="evidence" value="ECO:0007669"/>
    <property type="project" value="InterPro"/>
</dbReference>
<dbReference type="GO" id="GO:0050661">
    <property type="term" value="F:NADP binding"/>
    <property type="evidence" value="ECO:0007669"/>
    <property type="project" value="InterPro"/>
</dbReference>
<evidence type="ECO:0000256" key="1">
    <source>
        <dbReference type="ARBA" id="ARBA00009080"/>
    </source>
</evidence>
<evidence type="ECO:0000313" key="7">
    <source>
        <dbReference type="EMBL" id="GHF65461.1"/>
    </source>
</evidence>
<dbReference type="InterPro" id="IPR036291">
    <property type="entry name" value="NAD(P)-bd_dom_sf"/>
</dbReference>
<dbReference type="PANTHER" id="PTHR43060:SF15">
    <property type="entry name" value="3-HYDROXYISOBUTYRATE DEHYDROGENASE-LIKE 1, MITOCHONDRIAL-RELATED"/>
    <property type="match status" value="1"/>
</dbReference>
<evidence type="ECO:0000256" key="3">
    <source>
        <dbReference type="ARBA" id="ARBA00023027"/>
    </source>
</evidence>
<comment type="similarity">
    <text evidence="1">Belongs to the HIBADH-related family.</text>
</comment>
<dbReference type="Gene3D" id="3.40.50.720">
    <property type="entry name" value="NAD(P)-binding Rossmann-like Domain"/>
    <property type="match status" value="1"/>
</dbReference>
<evidence type="ECO:0000259" key="6">
    <source>
        <dbReference type="Pfam" id="PF14833"/>
    </source>
</evidence>
<dbReference type="AlphaFoldDB" id="A0A919B8N0"/>
<evidence type="ECO:0000259" key="5">
    <source>
        <dbReference type="Pfam" id="PF03446"/>
    </source>
</evidence>
<dbReference type="InterPro" id="IPR013328">
    <property type="entry name" value="6PGD_dom2"/>
</dbReference>
<name>A0A919B8N0_9ACTN</name>
<gene>
    <name evidence="7" type="primary">mmsB</name>
    <name evidence="7" type="ORF">GCM10010218_53680</name>
</gene>
<dbReference type="SUPFAM" id="SSF51735">
    <property type="entry name" value="NAD(P)-binding Rossmann-fold domains"/>
    <property type="match status" value="1"/>
</dbReference>
<feature type="domain" description="6-phosphogluconate dehydrogenase NADP-binding" evidence="5">
    <location>
        <begin position="4"/>
        <end position="161"/>
    </location>
</feature>
<evidence type="ECO:0000313" key="8">
    <source>
        <dbReference type="Proteomes" id="UP000638313"/>
    </source>
</evidence>
<reference evidence="7" key="1">
    <citation type="journal article" date="2014" name="Int. J. Syst. Evol. Microbiol.">
        <title>Complete genome sequence of Corynebacterium casei LMG S-19264T (=DSM 44701T), isolated from a smear-ripened cheese.</title>
        <authorList>
            <consortium name="US DOE Joint Genome Institute (JGI-PGF)"/>
            <person name="Walter F."/>
            <person name="Albersmeier A."/>
            <person name="Kalinowski J."/>
            <person name="Ruckert C."/>
        </authorList>
    </citation>
    <scope>NUCLEOTIDE SEQUENCE</scope>
    <source>
        <strain evidence="7">JCM 4059</strain>
    </source>
</reference>
<comment type="caution">
    <text evidence="7">The sequence shown here is derived from an EMBL/GenBank/DDBJ whole genome shotgun (WGS) entry which is preliminary data.</text>
</comment>
<protein>
    <submittedName>
        <fullName evidence="7">3-hydroxyisobutyrate dehydrogenase</fullName>
    </submittedName>
</protein>
<dbReference type="InterPro" id="IPR006115">
    <property type="entry name" value="6PGDH_NADP-bd"/>
</dbReference>
<dbReference type="GO" id="GO:0016491">
    <property type="term" value="F:oxidoreductase activity"/>
    <property type="evidence" value="ECO:0007669"/>
    <property type="project" value="UniProtKB-KW"/>
</dbReference>
<evidence type="ECO:0000256" key="4">
    <source>
        <dbReference type="PIRSR" id="PIRSR000103-1"/>
    </source>
</evidence>
<dbReference type="SUPFAM" id="SSF48179">
    <property type="entry name" value="6-phosphogluconate dehydrogenase C-terminal domain-like"/>
    <property type="match status" value="1"/>
</dbReference>
<dbReference type="Gene3D" id="1.10.1040.10">
    <property type="entry name" value="N-(1-d-carboxylethyl)-l-norvaline Dehydrogenase, domain 2"/>
    <property type="match status" value="1"/>
</dbReference>
<feature type="domain" description="3-hydroxyisobutyrate dehydrogenase-like NAD-binding" evidence="6">
    <location>
        <begin position="164"/>
        <end position="282"/>
    </location>
</feature>
<keyword evidence="8" id="KW-1185">Reference proteome</keyword>
<sequence length="290" mass="29644">MTERVAVIGLGAMGGGMARALLGAGYAVTVFNRTRERAEPLAAEGAVLAPSAGDAAAGADVVVLSLADEPAVDEVLFGDVVGRLRPGTVLVDTTTVSPSYARTTATRLAASGVRRLELCVLGNPEMAAAGKLRLFVAGDATAAGRAAGVLSALGQEVRHVGGPGSASTLKLALNLLLGVQTAGLGEAVAFAEAAGLDREVLVDVLLDSGWRSPVLAFRAGFVRRREYRPAGFRSALMHKDLALALEQAEAHRLALPLCREAAGRYAAAVAAGRADEDAAVVAELAGEEKR</sequence>
<keyword evidence="2" id="KW-0560">Oxidoreductase</keyword>
<feature type="active site" evidence="4">
    <location>
        <position position="170"/>
    </location>
</feature>
<dbReference type="EMBL" id="BNBD01000014">
    <property type="protein sequence ID" value="GHF65461.1"/>
    <property type="molecule type" value="Genomic_DNA"/>
</dbReference>
<dbReference type="InterPro" id="IPR029154">
    <property type="entry name" value="HIBADH-like_NADP-bd"/>
</dbReference>
<dbReference type="InterPro" id="IPR008927">
    <property type="entry name" value="6-PGluconate_DH-like_C_sf"/>
</dbReference>
<accession>A0A919B8N0</accession>
<dbReference type="Pfam" id="PF14833">
    <property type="entry name" value="NAD_binding_11"/>
    <property type="match status" value="1"/>
</dbReference>
<keyword evidence="3" id="KW-0520">NAD</keyword>
<dbReference type="InterPro" id="IPR015815">
    <property type="entry name" value="HIBADH-related"/>
</dbReference>
<dbReference type="Proteomes" id="UP000638313">
    <property type="component" value="Unassembled WGS sequence"/>
</dbReference>
<dbReference type="PANTHER" id="PTHR43060">
    <property type="entry name" value="3-HYDROXYISOBUTYRATE DEHYDROGENASE-LIKE 1, MITOCHONDRIAL-RELATED"/>
    <property type="match status" value="1"/>
</dbReference>
<proteinExistence type="inferred from homology"/>
<dbReference type="PIRSF" id="PIRSF000103">
    <property type="entry name" value="HIBADH"/>
    <property type="match status" value="1"/>
</dbReference>
<dbReference type="Pfam" id="PF03446">
    <property type="entry name" value="NAD_binding_2"/>
    <property type="match status" value="1"/>
</dbReference>
<dbReference type="RefSeq" id="WP_190132298.1">
    <property type="nucleotide sequence ID" value="NZ_BNBD01000014.1"/>
</dbReference>
<organism evidence="7 8">
    <name type="scientific">Streptomyces mashuensis</name>
    <dbReference type="NCBI Taxonomy" id="33904"/>
    <lineage>
        <taxon>Bacteria</taxon>
        <taxon>Bacillati</taxon>
        <taxon>Actinomycetota</taxon>
        <taxon>Actinomycetes</taxon>
        <taxon>Kitasatosporales</taxon>
        <taxon>Streptomycetaceae</taxon>
        <taxon>Streptomyces</taxon>
    </lineage>
</organism>
<reference evidence="7" key="2">
    <citation type="submission" date="2020-09" db="EMBL/GenBank/DDBJ databases">
        <authorList>
            <person name="Sun Q."/>
            <person name="Ohkuma M."/>
        </authorList>
    </citation>
    <scope>NUCLEOTIDE SEQUENCE</scope>
    <source>
        <strain evidence="7">JCM 4059</strain>
    </source>
</reference>